<dbReference type="CDD" id="cd00531">
    <property type="entry name" value="NTF2_like"/>
    <property type="match status" value="1"/>
</dbReference>
<protein>
    <submittedName>
        <fullName evidence="2">SnoaL-like domain-containing protein</fullName>
    </submittedName>
</protein>
<reference evidence="3" key="1">
    <citation type="submission" date="2016-10" db="EMBL/GenBank/DDBJ databases">
        <authorList>
            <person name="Varghese N."/>
            <person name="Submissions S."/>
        </authorList>
    </citation>
    <scope>NUCLEOTIDE SEQUENCE [LARGE SCALE GENOMIC DNA]</scope>
    <source>
        <strain evidence="3">DSM 45413</strain>
    </source>
</reference>
<evidence type="ECO:0000313" key="2">
    <source>
        <dbReference type="EMBL" id="SEO82675.1"/>
    </source>
</evidence>
<organism evidence="2 3">
    <name type="scientific">Trujillonella endophytica</name>
    <dbReference type="NCBI Taxonomy" id="673521"/>
    <lineage>
        <taxon>Bacteria</taxon>
        <taxon>Bacillati</taxon>
        <taxon>Actinomycetota</taxon>
        <taxon>Actinomycetes</taxon>
        <taxon>Geodermatophilales</taxon>
        <taxon>Geodermatophilaceae</taxon>
        <taxon>Trujillonella</taxon>
    </lineage>
</organism>
<dbReference type="EMBL" id="FOEE01000005">
    <property type="protein sequence ID" value="SEO82675.1"/>
    <property type="molecule type" value="Genomic_DNA"/>
</dbReference>
<gene>
    <name evidence="2" type="ORF">SAMN05660991_01869</name>
</gene>
<dbReference type="AlphaFoldDB" id="A0A1H8SVV6"/>
<sequence length="129" mass="13803">MSGSVEAATVLAVLQLHAEYGSRMDGGDPEGLARLFTEDGVFSFEETDTIGWAALADFARASPVGIHVSGAPTVEAGPDATVLTRCNFVFVSPENRRITTGWYVDTLVPGGDGLLFARRRAELRGRMDL</sequence>
<dbReference type="STRING" id="673521.SAMN05660991_01869"/>
<keyword evidence="3" id="KW-1185">Reference proteome</keyword>
<dbReference type="RefSeq" id="WP_170861028.1">
    <property type="nucleotide sequence ID" value="NZ_FOEE01000005.1"/>
</dbReference>
<dbReference type="Gene3D" id="3.10.450.50">
    <property type="match status" value="1"/>
</dbReference>
<dbReference type="SUPFAM" id="SSF54427">
    <property type="entry name" value="NTF2-like"/>
    <property type="match status" value="1"/>
</dbReference>
<dbReference type="Pfam" id="PF13577">
    <property type="entry name" value="SnoaL_4"/>
    <property type="match status" value="1"/>
</dbReference>
<dbReference type="InterPro" id="IPR037401">
    <property type="entry name" value="SnoaL-like"/>
</dbReference>
<evidence type="ECO:0000259" key="1">
    <source>
        <dbReference type="Pfam" id="PF13577"/>
    </source>
</evidence>
<accession>A0A1H8SVV6</accession>
<dbReference type="InterPro" id="IPR032710">
    <property type="entry name" value="NTF2-like_dom_sf"/>
</dbReference>
<evidence type="ECO:0000313" key="3">
    <source>
        <dbReference type="Proteomes" id="UP000198960"/>
    </source>
</evidence>
<name>A0A1H8SVV6_9ACTN</name>
<dbReference type="Proteomes" id="UP000198960">
    <property type="component" value="Unassembled WGS sequence"/>
</dbReference>
<proteinExistence type="predicted"/>
<feature type="domain" description="SnoaL-like" evidence="1">
    <location>
        <begin position="7"/>
        <end position="120"/>
    </location>
</feature>